<organism evidence="1">
    <name type="scientific">mine drainage metagenome</name>
    <dbReference type="NCBI Taxonomy" id="410659"/>
    <lineage>
        <taxon>unclassified sequences</taxon>
        <taxon>metagenomes</taxon>
        <taxon>ecological metagenomes</taxon>
    </lineage>
</organism>
<sequence>MNTANTMIANFKLKRAADKGAKSVSVWFNAAQIKAMADLLKNEAISRGTDGVRFYFGSDTPMGNNHKLHVKLLLVSTIGRQANPPLSTHGDYFDHTADFQDNFLLTETGQITNDQSNVAAGNGATLYNGNEPNSGTCSVRPVPTHYLDEHQAYNFVKARNERNPDNNTRDESGYNTNSDWFKICFISSLFNVIADTATYKLDGLRVYLGEGKIDDGTVRDVVILVPTHTVNGKRAVDYYDCLEGLQPIREHFCPPDTSAFGGGYDKGELCPTVCNTP</sequence>
<dbReference type="AlphaFoldDB" id="A0A1J5P2X6"/>
<protein>
    <submittedName>
        <fullName evidence="1">Uncharacterized protein</fullName>
    </submittedName>
</protein>
<reference evidence="1" key="1">
    <citation type="submission" date="2016-10" db="EMBL/GenBank/DDBJ databases">
        <title>Sequence of Gallionella enrichment culture.</title>
        <authorList>
            <person name="Poehlein A."/>
            <person name="Muehling M."/>
            <person name="Daniel R."/>
        </authorList>
    </citation>
    <scope>NUCLEOTIDE SEQUENCE</scope>
</reference>
<proteinExistence type="predicted"/>
<comment type="caution">
    <text evidence="1">The sequence shown here is derived from an EMBL/GenBank/DDBJ whole genome shotgun (WGS) entry which is preliminary data.</text>
</comment>
<evidence type="ECO:0000313" key="1">
    <source>
        <dbReference type="EMBL" id="OIQ65418.1"/>
    </source>
</evidence>
<accession>A0A1J5P2X6</accession>
<gene>
    <name evidence="1" type="ORF">GALL_530230</name>
</gene>
<name>A0A1J5P2X6_9ZZZZ</name>
<dbReference type="EMBL" id="MLJW01007342">
    <property type="protein sequence ID" value="OIQ65418.1"/>
    <property type="molecule type" value="Genomic_DNA"/>
</dbReference>